<dbReference type="EMBL" id="FQWX01000002">
    <property type="protein sequence ID" value="SHG48083.1"/>
    <property type="molecule type" value="Genomic_DNA"/>
</dbReference>
<dbReference type="RefSeq" id="WP_073123601.1">
    <property type="nucleotide sequence ID" value="NZ_BAABCH010000028.1"/>
</dbReference>
<reference evidence="2" key="1">
    <citation type="submission" date="2016-11" db="EMBL/GenBank/DDBJ databases">
        <authorList>
            <person name="Varghese N."/>
            <person name="Submissions S."/>
        </authorList>
    </citation>
    <scope>NUCLEOTIDE SEQUENCE [LARGE SCALE GENOMIC DNA]</scope>
    <source>
        <strain evidence="2">DSM 2635</strain>
    </source>
</reference>
<dbReference type="Proteomes" id="UP000243255">
    <property type="component" value="Unassembled WGS sequence"/>
</dbReference>
<dbReference type="InterPro" id="IPR010368">
    <property type="entry name" value="Com_YlbF"/>
</dbReference>
<organism evidence="1 2">
    <name type="scientific">Asaccharospora irregularis DSM 2635</name>
    <dbReference type="NCBI Taxonomy" id="1121321"/>
    <lineage>
        <taxon>Bacteria</taxon>
        <taxon>Bacillati</taxon>
        <taxon>Bacillota</taxon>
        <taxon>Clostridia</taxon>
        <taxon>Peptostreptococcales</taxon>
        <taxon>Peptostreptococcaceae</taxon>
        <taxon>Asaccharospora</taxon>
    </lineage>
</organism>
<protein>
    <submittedName>
        <fullName evidence="1">Cell fate regulator YlbF, YheA/YmcA/DUF963 family (Controls sporulation, competence, biofilm development)</fullName>
    </submittedName>
</protein>
<dbReference type="SUPFAM" id="SSF158622">
    <property type="entry name" value="YheA/YmcA-like"/>
    <property type="match status" value="1"/>
</dbReference>
<dbReference type="InterPro" id="IPR023378">
    <property type="entry name" value="YheA/YmcA-like_dom_sf"/>
</dbReference>
<dbReference type="STRING" id="1121321.SAMN04488530_102139"/>
<dbReference type="AlphaFoldDB" id="A0A1M5K798"/>
<gene>
    <name evidence="1" type="ORF">SAMN04488530_102139</name>
</gene>
<evidence type="ECO:0000313" key="1">
    <source>
        <dbReference type="EMBL" id="SHG48083.1"/>
    </source>
</evidence>
<sequence length="111" mass="12989">MGVYDTATKLASEIKGSKEYKSFRKNMKDVKNDKKSEELLKEYRDMQIYIQGLAIKGKELDKKMVRKLETIQKKVANNIKVSNYLDSEEKFAQMMNNINKIIADAVEKDYR</sequence>
<dbReference type="Gene3D" id="1.20.1500.10">
    <property type="entry name" value="YheA/YmcA-like"/>
    <property type="match status" value="1"/>
</dbReference>
<name>A0A1M5K798_9FIRM</name>
<proteinExistence type="predicted"/>
<dbReference type="Pfam" id="PF06133">
    <property type="entry name" value="Com_YlbF"/>
    <property type="match status" value="1"/>
</dbReference>
<dbReference type="OrthoDB" id="9811402at2"/>
<keyword evidence="2" id="KW-1185">Reference proteome</keyword>
<evidence type="ECO:0000313" key="2">
    <source>
        <dbReference type="Proteomes" id="UP000243255"/>
    </source>
</evidence>
<accession>A0A1M5K798</accession>